<evidence type="ECO:0000256" key="7">
    <source>
        <dbReference type="SAM" id="Phobius"/>
    </source>
</evidence>
<evidence type="ECO:0000313" key="9">
    <source>
        <dbReference type="Proteomes" id="UP000677016"/>
    </source>
</evidence>
<dbReference type="Proteomes" id="UP000677016">
    <property type="component" value="Unassembled WGS sequence"/>
</dbReference>
<name>A0A941D622_9MICO</name>
<feature type="transmembrane region" description="Helical" evidence="7">
    <location>
        <begin position="104"/>
        <end position="123"/>
    </location>
</feature>
<keyword evidence="5 7" id="KW-1133">Transmembrane helix</keyword>
<accession>A0A941D622</accession>
<dbReference type="GO" id="GO:0005886">
    <property type="term" value="C:plasma membrane"/>
    <property type="evidence" value="ECO:0007669"/>
    <property type="project" value="UniProtKB-SubCell"/>
</dbReference>
<evidence type="ECO:0000256" key="5">
    <source>
        <dbReference type="ARBA" id="ARBA00022989"/>
    </source>
</evidence>
<dbReference type="GO" id="GO:0000041">
    <property type="term" value="P:transition metal ion transport"/>
    <property type="evidence" value="ECO:0007669"/>
    <property type="project" value="InterPro"/>
</dbReference>
<dbReference type="RefSeq" id="WP_211601425.1">
    <property type="nucleotide sequence ID" value="NZ_JAGSNF010000003.1"/>
</dbReference>
<keyword evidence="3" id="KW-1003">Cell membrane</keyword>
<keyword evidence="2" id="KW-0813">Transport</keyword>
<feature type="transmembrane region" description="Helical" evidence="7">
    <location>
        <begin position="43"/>
        <end position="63"/>
    </location>
</feature>
<dbReference type="InterPro" id="IPR002751">
    <property type="entry name" value="CbiM/NikMN"/>
</dbReference>
<keyword evidence="9" id="KW-1185">Reference proteome</keyword>
<dbReference type="AlphaFoldDB" id="A0A941D622"/>
<keyword evidence="6 7" id="KW-0472">Membrane</keyword>
<evidence type="ECO:0000256" key="4">
    <source>
        <dbReference type="ARBA" id="ARBA00022692"/>
    </source>
</evidence>
<organism evidence="8 9">
    <name type="scientific">Phycicoccus avicenniae</name>
    <dbReference type="NCBI Taxonomy" id="2828860"/>
    <lineage>
        <taxon>Bacteria</taxon>
        <taxon>Bacillati</taxon>
        <taxon>Actinomycetota</taxon>
        <taxon>Actinomycetes</taxon>
        <taxon>Micrococcales</taxon>
        <taxon>Intrasporangiaceae</taxon>
        <taxon>Phycicoccus</taxon>
    </lineage>
</organism>
<gene>
    <name evidence="8" type="ORF">KC207_03070</name>
</gene>
<comment type="caution">
    <text evidence="8">The sequence shown here is derived from an EMBL/GenBank/DDBJ whole genome shotgun (WGS) entry which is preliminary data.</text>
</comment>
<dbReference type="Gene3D" id="1.10.1760.20">
    <property type="match status" value="1"/>
</dbReference>
<feature type="transmembrane region" description="Helical" evidence="7">
    <location>
        <begin position="69"/>
        <end position="92"/>
    </location>
</feature>
<dbReference type="PANTHER" id="PTHR34229">
    <property type="entry name" value="METAL TRANSPORT PROTEIN HI_1621-RELATED"/>
    <property type="match status" value="1"/>
</dbReference>
<feature type="transmembrane region" description="Helical" evidence="7">
    <location>
        <begin position="143"/>
        <end position="165"/>
    </location>
</feature>
<evidence type="ECO:0000313" key="8">
    <source>
        <dbReference type="EMBL" id="MBR7742273.1"/>
    </source>
</evidence>
<protein>
    <submittedName>
        <fullName evidence="8">Energy-coupling factor ABC transporter permease</fullName>
    </submittedName>
</protein>
<proteinExistence type="predicted"/>
<feature type="transmembrane region" description="Helical" evidence="7">
    <location>
        <begin position="185"/>
        <end position="205"/>
    </location>
</feature>
<comment type="subcellular location">
    <subcellularLocation>
        <location evidence="1">Cell membrane</location>
        <topology evidence="1">Multi-pass membrane protein</topology>
    </subcellularLocation>
</comment>
<evidence type="ECO:0000256" key="6">
    <source>
        <dbReference type="ARBA" id="ARBA00023136"/>
    </source>
</evidence>
<dbReference type="Pfam" id="PF01891">
    <property type="entry name" value="CbiM"/>
    <property type="match status" value="1"/>
</dbReference>
<reference evidence="8" key="1">
    <citation type="submission" date="2021-04" db="EMBL/GenBank/DDBJ databases">
        <title>Phycicoccus avicenniae sp. nov., a novel endophytic actinomycetes isolated from branch of Avicennia mariana.</title>
        <authorList>
            <person name="Tuo L."/>
        </authorList>
    </citation>
    <scope>NUCLEOTIDE SEQUENCE</scope>
    <source>
        <strain evidence="8">BSK3Z-2</strain>
    </source>
</reference>
<sequence>MHVPDGFLDAPTSVGTAVVAGGVVALSLARASRRELDERTAPLAGLVAVFVFAAQMVNFPVGAGTSGHLIGAVLAAVLVGPATATLCLTVVLGVQAFLFADGGVTALGTNVVLMGLAAVWVGYGVSRAVVAVLPTRPASVPFAAAAGALVSVPAAALVFVGLYAVGGAAPIPLDTLATAMGTWHLLIGVGEAVITFLAVGSIVAARPDLVHLARGRMPALELRTPEHVA</sequence>
<evidence type="ECO:0000256" key="3">
    <source>
        <dbReference type="ARBA" id="ARBA00022475"/>
    </source>
</evidence>
<dbReference type="EMBL" id="JAGSNF010000003">
    <property type="protein sequence ID" value="MBR7742273.1"/>
    <property type="molecule type" value="Genomic_DNA"/>
</dbReference>
<evidence type="ECO:0000256" key="1">
    <source>
        <dbReference type="ARBA" id="ARBA00004651"/>
    </source>
</evidence>
<evidence type="ECO:0000256" key="2">
    <source>
        <dbReference type="ARBA" id="ARBA00022448"/>
    </source>
</evidence>
<feature type="transmembrane region" description="Helical" evidence="7">
    <location>
        <begin position="12"/>
        <end position="31"/>
    </location>
</feature>
<keyword evidence="4 7" id="KW-0812">Transmembrane</keyword>
<dbReference type="PANTHER" id="PTHR34229:SF1">
    <property type="entry name" value="METAL TRANSPORT PROTEIN HI_1621-RELATED"/>
    <property type="match status" value="1"/>
</dbReference>